<dbReference type="EMBL" id="BAAARW010000030">
    <property type="protein sequence ID" value="GAA2446521.1"/>
    <property type="molecule type" value="Genomic_DNA"/>
</dbReference>
<dbReference type="Proteomes" id="UP001501231">
    <property type="component" value="Unassembled WGS sequence"/>
</dbReference>
<name>A0ABP5X9S8_9ACTN</name>
<protein>
    <submittedName>
        <fullName evidence="1">Uncharacterized protein</fullName>
    </submittedName>
</protein>
<reference evidence="2" key="1">
    <citation type="journal article" date="2019" name="Int. J. Syst. Evol. Microbiol.">
        <title>The Global Catalogue of Microorganisms (GCM) 10K type strain sequencing project: providing services to taxonomists for standard genome sequencing and annotation.</title>
        <authorList>
            <consortium name="The Broad Institute Genomics Platform"/>
            <consortium name="The Broad Institute Genome Sequencing Center for Infectious Disease"/>
            <person name="Wu L."/>
            <person name="Ma J."/>
        </authorList>
    </citation>
    <scope>NUCLEOTIDE SEQUENCE [LARGE SCALE GENOMIC DNA]</scope>
    <source>
        <strain evidence="2">JCM 3325</strain>
    </source>
</reference>
<evidence type="ECO:0000313" key="2">
    <source>
        <dbReference type="Proteomes" id="UP001501231"/>
    </source>
</evidence>
<comment type="caution">
    <text evidence="1">The sequence shown here is derived from an EMBL/GenBank/DDBJ whole genome shotgun (WGS) entry which is preliminary data.</text>
</comment>
<organism evidence="1 2">
    <name type="scientific">Actinomadura vinacea</name>
    <dbReference type="NCBI Taxonomy" id="115336"/>
    <lineage>
        <taxon>Bacteria</taxon>
        <taxon>Bacillati</taxon>
        <taxon>Actinomycetota</taxon>
        <taxon>Actinomycetes</taxon>
        <taxon>Streptosporangiales</taxon>
        <taxon>Thermomonosporaceae</taxon>
        <taxon>Actinomadura</taxon>
    </lineage>
</organism>
<gene>
    <name evidence="1" type="ORF">GCM10010191_74470</name>
</gene>
<keyword evidence="2" id="KW-1185">Reference proteome</keyword>
<proteinExistence type="predicted"/>
<sequence length="81" mass="9024">MYQLTTTPIAEEQISALPGQALGPLAELFALLETAPWSGQPFDTSNPRANMLTHAFGERGFATYVVLEEQREVYVIRVAWL</sequence>
<dbReference type="RefSeq" id="WP_344595526.1">
    <property type="nucleotide sequence ID" value="NZ_BAAARW010000030.1"/>
</dbReference>
<evidence type="ECO:0000313" key="1">
    <source>
        <dbReference type="EMBL" id="GAA2446521.1"/>
    </source>
</evidence>
<accession>A0ABP5X9S8</accession>